<feature type="transmembrane region" description="Helical" evidence="1">
    <location>
        <begin position="12"/>
        <end position="31"/>
    </location>
</feature>
<dbReference type="GO" id="GO:0008654">
    <property type="term" value="P:phospholipid biosynthetic process"/>
    <property type="evidence" value="ECO:0007669"/>
    <property type="project" value="InterPro"/>
</dbReference>
<dbReference type="Pfam" id="PF01066">
    <property type="entry name" value="CDP-OH_P_transf"/>
    <property type="match status" value="1"/>
</dbReference>
<dbReference type="InterPro" id="IPR000462">
    <property type="entry name" value="CDP-OH_P_trans"/>
</dbReference>
<dbReference type="GO" id="GO:0016780">
    <property type="term" value="F:phosphotransferase activity, for other substituted phosphate groups"/>
    <property type="evidence" value="ECO:0007669"/>
    <property type="project" value="InterPro"/>
</dbReference>
<keyword evidence="1" id="KW-1133">Transmembrane helix</keyword>
<reference evidence="3 4" key="1">
    <citation type="submission" date="2025-04" db="UniProtKB">
        <authorList>
            <consortium name="RefSeq"/>
        </authorList>
    </citation>
    <scope>IDENTIFICATION</scope>
    <source>
        <tissue evidence="3 4">Whole body</tissue>
    </source>
</reference>
<dbReference type="AlphaFoldDB" id="A0A6J1PNY9"/>
<evidence type="ECO:0000313" key="4">
    <source>
        <dbReference type="RefSeq" id="XP_024870815.1"/>
    </source>
</evidence>
<protein>
    <submittedName>
        <fullName evidence="3 4">Ceramide phosphoethanolamine synthase-like isoform X1</fullName>
    </submittedName>
</protein>
<dbReference type="Gene3D" id="1.20.120.1760">
    <property type="match status" value="1"/>
</dbReference>
<feature type="transmembrane region" description="Helical" evidence="1">
    <location>
        <begin position="280"/>
        <end position="305"/>
    </location>
</feature>
<evidence type="ECO:0000313" key="3">
    <source>
        <dbReference type="RefSeq" id="XP_024870814.1"/>
    </source>
</evidence>
<feature type="transmembrane region" description="Helical" evidence="1">
    <location>
        <begin position="164"/>
        <end position="188"/>
    </location>
</feature>
<dbReference type="Proteomes" id="UP000504618">
    <property type="component" value="Unplaced"/>
</dbReference>
<sequence>MFLPTFVNKTYLAVLLLLLLYFIGMDLLLYFRVQNYDIRPRANNTQALPYRSPILCDLNPICTVTVKAMMLDHPNHYILSPLASLVDYLLGISRSWTWLTPNAISVSHVIIAIIGARCITRSSLFSRQVGVVLFQVRAWMDDLDGHVARTRLNIKGEKSDVGSIGFFVDGICDALGCIALIVALFVFLRRNANDCANYERPVRAPLLPSLPHSAVASNSYWKSPLYNMLIVSLHFSLISIAWNRYISLYQDLLEIDNKNIPPIDREDFYDRQTVVYRSSAFWAITLAWKMFNFHAMMDYMLLAIFLPGNLRCRIQEYVRLTWWQIPAILSVLTFISELHYINAYAYVKILTIN</sequence>
<organism evidence="2 4">
    <name type="scientific">Temnothorax curvispinosus</name>
    <dbReference type="NCBI Taxonomy" id="300111"/>
    <lineage>
        <taxon>Eukaryota</taxon>
        <taxon>Metazoa</taxon>
        <taxon>Ecdysozoa</taxon>
        <taxon>Arthropoda</taxon>
        <taxon>Hexapoda</taxon>
        <taxon>Insecta</taxon>
        <taxon>Pterygota</taxon>
        <taxon>Neoptera</taxon>
        <taxon>Endopterygota</taxon>
        <taxon>Hymenoptera</taxon>
        <taxon>Apocrita</taxon>
        <taxon>Aculeata</taxon>
        <taxon>Formicoidea</taxon>
        <taxon>Formicidae</taxon>
        <taxon>Myrmicinae</taxon>
        <taxon>Temnothorax</taxon>
    </lineage>
</organism>
<name>A0A6J1PNY9_9HYME</name>
<feature type="transmembrane region" description="Helical" evidence="1">
    <location>
        <begin position="102"/>
        <end position="119"/>
    </location>
</feature>
<dbReference type="RefSeq" id="XP_024870815.1">
    <property type="nucleotide sequence ID" value="XM_025015047.1"/>
</dbReference>
<keyword evidence="2" id="KW-1185">Reference proteome</keyword>
<dbReference type="GeneID" id="112453969"/>
<dbReference type="InterPro" id="IPR043130">
    <property type="entry name" value="CDP-OH_PTrfase_TM_dom"/>
</dbReference>
<keyword evidence="1" id="KW-0812">Transmembrane</keyword>
<dbReference type="RefSeq" id="XP_024870814.1">
    <property type="nucleotide sequence ID" value="XM_025015046.1"/>
</dbReference>
<proteinExistence type="predicted"/>
<dbReference type="GO" id="GO:0016020">
    <property type="term" value="C:membrane"/>
    <property type="evidence" value="ECO:0007669"/>
    <property type="project" value="InterPro"/>
</dbReference>
<evidence type="ECO:0000256" key="1">
    <source>
        <dbReference type="SAM" id="Phobius"/>
    </source>
</evidence>
<evidence type="ECO:0000313" key="2">
    <source>
        <dbReference type="Proteomes" id="UP000504618"/>
    </source>
</evidence>
<accession>A0A6J1PNY9</accession>
<keyword evidence="1" id="KW-0472">Membrane</keyword>
<gene>
    <name evidence="3 4" type="primary">LOC112453969</name>
</gene>
<dbReference type="OrthoDB" id="10253254at2759"/>
<feature type="transmembrane region" description="Helical" evidence="1">
    <location>
        <begin position="325"/>
        <end position="347"/>
    </location>
</feature>